<dbReference type="InterPro" id="IPR035992">
    <property type="entry name" value="Ricin_B-like_lectins"/>
</dbReference>
<gene>
    <name evidence="5" type="ORF">EB796_012166</name>
</gene>
<dbReference type="Pfam" id="PF02709">
    <property type="entry name" value="Glyco_transf_7C"/>
    <property type="match status" value="1"/>
</dbReference>
<dbReference type="InterPro" id="IPR029044">
    <property type="entry name" value="Nucleotide-diphossugar_trans"/>
</dbReference>
<dbReference type="Gene3D" id="2.80.10.50">
    <property type="match status" value="1"/>
</dbReference>
<dbReference type="GO" id="GO:0030246">
    <property type="term" value="F:carbohydrate binding"/>
    <property type="evidence" value="ECO:0007669"/>
    <property type="project" value="UniProtKB-KW"/>
</dbReference>
<proteinExistence type="predicted"/>
<dbReference type="Proteomes" id="UP000593567">
    <property type="component" value="Unassembled WGS sequence"/>
</dbReference>
<evidence type="ECO:0000256" key="2">
    <source>
        <dbReference type="ARBA" id="ARBA00022734"/>
    </source>
</evidence>
<organism evidence="5 6">
    <name type="scientific">Bugula neritina</name>
    <name type="common">Brown bryozoan</name>
    <name type="synonym">Sertularia neritina</name>
    <dbReference type="NCBI Taxonomy" id="10212"/>
    <lineage>
        <taxon>Eukaryota</taxon>
        <taxon>Metazoa</taxon>
        <taxon>Spiralia</taxon>
        <taxon>Lophotrochozoa</taxon>
        <taxon>Bryozoa</taxon>
        <taxon>Gymnolaemata</taxon>
        <taxon>Cheilostomatida</taxon>
        <taxon>Flustrina</taxon>
        <taxon>Buguloidea</taxon>
        <taxon>Bugulidae</taxon>
        <taxon>Bugula</taxon>
    </lineage>
</organism>
<keyword evidence="2" id="KW-0430">Lectin</keyword>
<dbReference type="GO" id="GO:0005794">
    <property type="term" value="C:Golgi apparatus"/>
    <property type="evidence" value="ECO:0007669"/>
    <property type="project" value="TreeGrafter"/>
</dbReference>
<dbReference type="EMBL" id="VXIV02001811">
    <property type="protein sequence ID" value="KAF6029479.1"/>
    <property type="molecule type" value="Genomic_DNA"/>
</dbReference>
<dbReference type="InterPro" id="IPR027791">
    <property type="entry name" value="Galactosyl_T_C"/>
</dbReference>
<keyword evidence="6" id="KW-1185">Reference proteome</keyword>
<keyword evidence="3" id="KW-1015">Disulfide bond</keyword>
<accession>A0A7J7JSZ7</accession>
<dbReference type="SUPFAM" id="SSF53448">
    <property type="entry name" value="Nucleotide-diphospho-sugar transferases"/>
    <property type="match status" value="1"/>
</dbReference>
<evidence type="ECO:0000313" key="5">
    <source>
        <dbReference type="EMBL" id="KAF6029479.1"/>
    </source>
</evidence>
<evidence type="ECO:0000256" key="1">
    <source>
        <dbReference type="ARBA" id="ARBA00022679"/>
    </source>
</evidence>
<name>A0A7J7JSZ7_BUGNE</name>
<dbReference type="Pfam" id="PF00652">
    <property type="entry name" value="Ricin_B_lectin"/>
    <property type="match status" value="1"/>
</dbReference>
<evidence type="ECO:0000256" key="3">
    <source>
        <dbReference type="ARBA" id="ARBA00023157"/>
    </source>
</evidence>
<dbReference type="AlphaFoldDB" id="A0A7J7JSZ7"/>
<dbReference type="GO" id="GO:0004653">
    <property type="term" value="F:polypeptide N-acetylgalactosaminyltransferase activity"/>
    <property type="evidence" value="ECO:0007669"/>
    <property type="project" value="TreeGrafter"/>
</dbReference>
<dbReference type="SMART" id="SM00458">
    <property type="entry name" value="RICIN"/>
    <property type="match status" value="1"/>
</dbReference>
<reference evidence="5" key="1">
    <citation type="submission" date="2020-06" db="EMBL/GenBank/DDBJ databases">
        <title>Draft genome of Bugula neritina, a colonial animal packing powerful symbionts and potential medicines.</title>
        <authorList>
            <person name="Rayko M."/>
        </authorList>
    </citation>
    <scope>NUCLEOTIDE SEQUENCE [LARGE SCALE GENOMIC DNA]</scope>
    <source>
        <strain evidence="5">Kwan_BN1</strain>
    </source>
</reference>
<feature type="domain" description="Ricin B lectin" evidence="4">
    <location>
        <begin position="174"/>
        <end position="291"/>
    </location>
</feature>
<dbReference type="Gene3D" id="3.90.550.10">
    <property type="entry name" value="Spore Coat Polysaccharide Biosynthesis Protein SpsA, Chain A"/>
    <property type="match status" value="1"/>
</dbReference>
<evidence type="ECO:0000313" key="6">
    <source>
        <dbReference type="Proteomes" id="UP000593567"/>
    </source>
</evidence>
<keyword evidence="1" id="KW-0808">Transferase</keyword>
<comment type="caution">
    <text evidence="5">The sequence shown here is derived from an EMBL/GenBank/DDBJ whole genome shotgun (WGS) entry which is preliminary data.</text>
</comment>
<dbReference type="PROSITE" id="PS50231">
    <property type="entry name" value="RICIN_B_LECTIN"/>
    <property type="match status" value="1"/>
</dbReference>
<sequence length="291" mass="34365">MGAFAWNMEFYFMSVSKRENQRRNNDLLAPIQSPVMVGGMFSIDKEYFYEIGSYDEGMDVWGGENLEMSFRVWMCGGRILAVPCSAVGHLTKSGHPFISAEEIKRTFRRNSIRVAEVWMDDYKKFYYDYFDHKLEDFGDVSSRKELRERLNCKSFKWYLKNIYPERFIPSEAVYSGQIKNRAAHTCLDREITRPDNLIDLKPCNSTLKSQSWLMSKIGEIRRDEQCMEHTNNKFIWAYFCHGTGWQVWKYKEETLLYNQNSEKCLEVDVGGTNLIMSVCNATNTRQQWDWK</sequence>
<dbReference type="OrthoDB" id="330637at2759"/>
<dbReference type="InterPro" id="IPR000772">
    <property type="entry name" value="Ricin_B_lectin"/>
</dbReference>
<dbReference type="PANTHER" id="PTHR11675:SF131">
    <property type="entry name" value="POLYPEPTIDE N-ACETYLGALACTOSAMINYLTRANSFERASE 9-RELATED"/>
    <property type="match status" value="1"/>
</dbReference>
<dbReference type="GO" id="GO:0006493">
    <property type="term" value="P:protein O-linked glycosylation"/>
    <property type="evidence" value="ECO:0007669"/>
    <property type="project" value="TreeGrafter"/>
</dbReference>
<protein>
    <submittedName>
        <fullName evidence="5">Gly-5</fullName>
    </submittedName>
</protein>
<dbReference type="SUPFAM" id="SSF50370">
    <property type="entry name" value="Ricin B-like lectins"/>
    <property type="match status" value="1"/>
</dbReference>
<evidence type="ECO:0000259" key="4">
    <source>
        <dbReference type="SMART" id="SM00458"/>
    </source>
</evidence>
<dbReference type="PANTHER" id="PTHR11675">
    <property type="entry name" value="N-ACETYLGALACTOSAMINYLTRANSFERASE"/>
    <property type="match status" value="1"/>
</dbReference>